<evidence type="ECO:0000259" key="8">
    <source>
        <dbReference type="Pfam" id="PF00394"/>
    </source>
</evidence>
<dbReference type="PROSITE" id="PS00080">
    <property type="entry name" value="MULTICOPPER_OXIDASE2"/>
    <property type="match status" value="1"/>
</dbReference>
<evidence type="ECO:0000256" key="3">
    <source>
        <dbReference type="ARBA" id="ARBA00022729"/>
    </source>
</evidence>
<dbReference type="GO" id="GO:0005507">
    <property type="term" value="F:copper ion binding"/>
    <property type="evidence" value="ECO:0007669"/>
    <property type="project" value="InterPro"/>
</dbReference>
<gene>
    <name evidence="11" type="ORF">N7541_009511</name>
</gene>
<dbReference type="FunFam" id="2.60.40.420:FF:000036">
    <property type="entry name" value="L-ascorbate oxidase"/>
    <property type="match status" value="1"/>
</dbReference>
<feature type="chain" id="PRO_5040994433" evidence="7">
    <location>
        <begin position="22"/>
        <end position="599"/>
    </location>
</feature>
<dbReference type="InterPro" id="IPR033138">
    <property type="entry name" value="Cu_oxidase_CS"/>
</dbReference>
<keyword evidence="2" id="KW-0479">Metal-binding</keyword>
<evidence type="ECO:0000259" key="9">
    <source>
        <dbReference type="Pfam" id="PF07731"/>
    </source>
</evidence>
<feature type="domain" description="Plastocyanin-like" evidence="10">
    <location>
        <begin position="31"/>
        <end position="144"/>
    </location>
</feature>
<evidence type="ECO:0000256" key="4">
    <source>
        <dbReference type="ARBA" id="ARBA00023002"/>
    </source>
</evidence>
<dbReference type="InterPro" id="IPR001117">
    <property type="entry name" value="Cu-oxidase_2nd"/>
</dbReference>
<evidence type="ECO:0000256" key="6">
    <source>
        <dbReference type="ARBA" id="ARBA00023180"/>
    </source>
</evidence>
<dbReference type="AlphaFoldDB" id="A0A9W9UGR9"/>
<dbReference type="EMBL" id="JAPZBR010000008">
    <property type="protein sequence ID" value="KAJ5340387.1"/>
    <property type="molecule type" value="Genomic_DNA"/>
</dbReference>
<dbReference type="PROSITE" id="PS00079">
    <property type="entry name" value="MULTICOPPER_OXIDASE1"/>
    <property type="match status" value="1"/>
</dbReference>
<dbReference type="Gene3D" id="2.60.40.420">
    <property type="entry name" value="Cupredoxins - blue copper proteins"/>
    <property type="match status" value="3"/>
</dbReference>
<evidence type="ECO:0000256" key="7">
    <source>
        <dbReference type="SAM" id="SignalP"/>
    </source>
</evidence>
<dbReference type="SUPFAM" id="SSF49503">
    <property type="entry name" value="Cupredoxins"/>
    <property type="match status" value="3"/>
</dbReference>
<evidence type="ECO:0000259" key="10">
    <source>
        <dbReference type="Pfam" id="PF07732"/>
    </source>
</evidence>
<accession>A0A9W9UGR9</accession>
<feature type="domain" description="Plastocyanin-like" evidence="9">
    <location>
        <begin position="462"/>
        <end position="581"/>
    </location>
</feature>
<keyword evidence="3 7" id="KW-0732">Signal</keyword>
<protein>
    <submittedName>
        <fullName evidence="11">Laccase TilA</fullName>
    </submittedName>
</protein>
<keyword evidence="5" id="KW-0186">Copper</keyword>
<organism evidence="11 12">
    <name type="scientific">Penicillium brevicompactum</name>
    <dbReference type="NCBI Taxonomy" id="5074"/>
    <lineage>
        <taxon>Eukaryota</taxon>
        <taxon>Fungi</taxon>
        <taxon>Dikarya</taxon>
        <taxon>Ascomycota</taxon>
        <taxon>Pezizomycotina</taxon>
        <taxon>Eurotiomycetes</taxon>
        <taxon>Eurotiomycetidae</taxon>
        <taxon>Eurotiales</taxon>
        <taxon>Aspergillaceae</taxon>
        <taxon>Penicillium</taxon>
    </lineage>
</organism>
<evidence type="ECO:0000313" key="11">
    <source>
        <dbReference type="EMBL" id="KAJ5340387.1"/>
    </source>
</evidence>
<comment type="similarity">
    <text evidence="1">Belongs to the multicopper oxidase family.</text>
</comment>
<dbReference type="Pfam" id="PF00394">
    <property type="entry name" value="Cu-oxidase"/>
    <property type="match status" value="1"/>
</dbReference>
<dbReference type="FunFam" id="2.60.40.420:FF:000061">
    <property type="entry name" value="Laccase TilA"/>
    <property type="match status" value="1"/>
</dbReference>
<keyword evidence="4" id="KW-0560">Oxidoreductase</keyword>
<dbReference type="CDD" id="cd13898">
    <property type="entry name" value="CuRO_3_Abr2_like"/>
    <property type="match status" value="1"/>
</dbReference>
<dbReference type="CDD" id="cd13876">
    <property type="entry name" value="CuRO_2_Abr2_like"/>
    <property type="match status" value="1"/>
</dbReference>
<keyword evidence="12" id="KW-1185">Reference proteome</keyword>
<reference evidence="11" key="1">
    <citation type="submission" date="2022-12" db="EMBL/GenBank/DDBJ databases">
        <authorList>
            <person name="Petersen C."/>
        </authorList>
    </citation>
    <scope>NUCLEOTIDE SEQUENCE</scope>
    <source>
        <strain evidence="11">IBT 35675</strain>
    </source>
</reference>
<dbReference type="InterPro" id="IPR008972">
    <property type="entry name" value="Cupredoxin"/>
</dbReference>
<dbReference type="GO" id="GO:0042440">
    <property type="term" value="P:pigment metabolic process"/>
    <property type="evidence" value="ECO:0007669"/>
    <property type="project" value="UniProtKB-ARBA"/>
</dbReference>
<proteinExistence type="inferred from homology"/>
<evidence type="ECO:0000256" key="1">
    <source>
        <dbReference type="ARBA" id="ARBA00010609"/>
    </source>
</evidence>
<reference evidence="11" key="2">
    <citation type="journal article" date="2023" name="IMA Fungus">
        <title>Comparative genomic study of the Penicillium genus elucidates a diverse pangenome and 15 lateral gene transfer events.</title>
        <authorList>
            <person name="Petersen C."/>
            <person name="Sorensen T."/>
            <person name="Nielsen M.R."/>
            <person name="Sondergaard T.E."/>
            <person name="Sorensen J.L."/>
            <person name="Fitzpatrick D.A."/>
            <person name="Frisvad J.C."/>
            <person name="Nielsen K.L."/>
        </authorList>
    </citation>
    <scope>NUCLEOTIDE SEQUENCE</scope>
    <source>
        <strain evidence="11">IBT 35675</strain>
    </source>
</reference>
<comment type="caution">
    <text evidence="11">The sequence shown here is derived from an EMBL/GenBank/DDBJ whole genome shotgun (WGS) entry which is preliminary data.</text>
</comment>
<dbReference type="CDD" id="cd13850">
    <property type="entry name" value="CuRO_1_Abr2_like"/>
    <property type="match status" value="1"/>
</dbReference>
<dbReference type="PANTHER" id="PTHR11709:SF488">
    <property type="entry name" value="LACCASE-RELATED"/>
    <property type="match status" value="1"/>
</dbReference>
<dbReference type="Pfam" id="PF07731">
    <property type="entry name" value="Cu-oxidase_2"/>
    <property type="match status" value="1"/>
</dbReference>
<name>A0A9W9UGR9_PENBR</name>
<dbReference type="PANTHER" id="PTHR11709">
    <property type="entry name" value="MULTI-COPPER OXIDASE"/>
    <property type="match status" value="1"/>
</dbReference>
<dbReference type="InterPro" id="IPR002355">
    <property type="entry name" value="Cu_oxidase_Cu_BS"/>
</dbReference>
<dbReference type="InterPro" id="IPR045087">
    <property type="entry name" value="Cu-oxidase_fam"/>
</dbReference>
<evidence type="ECO:0000256" key="5">
    <source>
        <dbReference type="ARBA" id="ARBA00023008"/>
    </source>
</evidence>
<dbReference type="Pfam" id="PF07732">
    <property type="entry name" value="Cu-oxidase_3"/>
    <property type="match status" value="1"/>
</dbReference>
<evidence type="ECO:0000313" key="12">
    <source>
        <dbReference type="Proteomes" id="UP001148299"/>
    </source>
</evidence>
<dbReference type="InterPro" id="IPR011707">
    <property type="entry name" value="Cu-oxidase-like_N"/>
</dbReference>
<dbReference type="InterPro" id="IPR011706">
    <property type="entry name" value="Cu-oxidase_C"/>
</dbReference>
<sequence>MKSISQLGLIAVFCLVHWAHANLVRFDIALTWEDWYDAPGAPRKMIFTNGQFPAPSLRLKQGDNVEIHVNNLLNNATTVHFHGIEQTNTPWSDGVPGLSQEPIPAGGQFLYKWTATQYGTYFYHAHTRGQIEDGLYGPIYIQPDLSVEKPFHLITNSSMERRVIENAEKNTTSVMLSDWRQMTSEETWNAEKATYLDSYCVNALMINGKGSISCLGRDTLDAHTSAAQKAVLEGKNLTDMGCVPPTKLMEGNFAHNFGLMPSTMFYGCDSHQGPTEILKVDPMAHYKSYDLISSAGTNKLMFSIDEHEMYIYAVDGRYIEPIKVDALSISNGNRYSVMVKLNKPVGEYTVRLATVGVNQILNATAVLSYEKTHTSLTTSKKKRPSIASIDITGTSTTTNTVILDESKIVPFPVDAPSQEVAQTHVLRIGHYHTSYRWTMGNSSYPLALEKTQPLLFHPNSSLGHSDLTIRTLNNTWVDLIFDVFEAVQPPHPIHKHSNKFYVIGQGQGAWNYSSVADAMRHIPESFNLKSPQIRDTFVTPAATTGPAWLAIRYHVTNPGAFLMHCHLQVHLSGGMALVILDGVDKWPLIPDQYRITESM</sequence>
<feature type="signal peptide" evidence="7">
    <location>
        <begin position="1"/>
        <end position="21"/>
    </location>
</feature>
<evidence type="ECO:0000256" key="2">
    <source>
        <dbReference type="ARBA" id="ARBA00022723"/>
    </source>
</evidence>
<dbReference type="GO" id="GO:0052716">
    <property type="term" value="F:hydroquinone:oxygen oxidoreductase activity"/>
    <property type="evidence" value="ECO:0007669"/>
    <property type="project" value="UniProtKB-ARBA"/>
</dbReference>
<dbReference type="Proteomes" id="UP001148299">
    <property type="component" value="Unassembled WGS sequence"/>
</dbReference>
<keyword evidence="6" id="KW-0325">Glycoprotein</keyword>
<feature type="domain" description="Plastocyanin-like" evidence="8">
    <location>
        <begin position="172"/>
        <end position="371"/>
    </location>
</feature>